<evidence type="ECO:0000256" key="3">
    <source>
        <dbReference type="SAM" id="Coils"/>
    </source>
</evidence>
<evidence type="ECO:0000313" key="5">
    <source>
        <dbReference type="EMBL" id="CUB06002.1"/>
    </source>
</evidence>
<keyword evidence="6" id="KW-1185">Reference proteome</keyword>
<feature type="coiled-coil region" evidence="3">
    <location>
        <begin position="147"/>
        <end position="174"/>
    </location>
</feature>
<evidence type="ECO:0000259" key="4">
    <source>
        <dbReference type="PROSITE" id="PS50887"/>
    </source>
</evidence>
<sequence>MHPDSPRQAHALLQQAVPLMRKMDIAPTPYNYGIWYEYVRQSTPKLNQLVDSTIGRLGSLPSFISKELFHQFLVSEEARFNSQHKEKLEEFINTVSNETHNMTENLVALQSAMDKSRHVLSRADRQKHLDKVIHYLDHSTKKALEEVESFSQALSQVNAEVLKLKAELNEIKNNADLDPLTQLLNQRGLERQLYSLIPDSEDDLSLLIMDIDHLKEINHEFGRRAGTALICHISRILSSKKLANSTLARLEGGSFAIILHEATLDFAIKYAEELRLHLNKQRFKSRSGQGIIEQIKVSFGVATIIGQESPNNLIARAGGYLDNAKRQGRNRTASR</sequence>
<dbReference type="AlphaFoldDB" id="A0A0K6IRP8"/>
<reference evidence="6" key="1">
    <citation type="submission" date="2015-08" db="EMBL/GenBank/DDBJ databases">
        <authorList>
            <person name="Varghese N."/>
        </authorList>
    </citation>
    <scope>NUCLEOTIDE SEQUENCE [LARGE SCALE GENOMIC DNA]</scope>
    <source>
        <strain evidence="6">JCM 18476</strain>
    </source>
</reference>
<feature type="domain" description="GGDEF" evidence="4">
    <location>
        <begin position="202"/>
        <end position="335"/>
    </location>
</feature>
<dbReference type="Gene3D" id="3.30.70.270">
    <property type="match status" value="1"/>
</dbReference>
<evidence type="ECO:0000256" key="1">
    <source>
        <dbReference type="ARBA" id="ARBA00012528"/>
    </source>
</evidence>
<dbReference type="SMART" id="SM00267">
    <property type="entry name" value="GGDEF"/>
    <property type="match status" value="1"/>
</dbReference>
<dbReference type="InterPro" id="IPR043128">
    <property type="entry name" value="Rev_trsase/Diguanyl_cyclase"/>
</dbReference>
<dbReference type="PANTHER" id="PTHR45138:SF9">
    <property type="entry name" value="DIGUANYLATE CYCLASE DGCM-RELATED"/>
    <property type="match status" value="1"/>
</dbReference>
<evidence type="ECO:0000313" key="6">
    <source>
        <dbReference type="Proteomes" id="UP000182769"/>
    </source>
</evidence>
<accession>A0A0K6IRP8</accession>
<proteinExistence type="predicted"/>
<keyword evidence="3" id="KW-0175">Coiled coil</keyword>
<dbReference type="OrthoDB" id="9812260at2"/>
<dbReference type="NCBIfam" id="TIGR00254">
    <property type="entry name" value="GGDEF"/>
    <property type="match status" value="1"/>
</dbReference>
<dbReference type="CDD" id="cd01949">
    <property type="entry name" value="GGDEF"/>
    <property type="match status" value="1"/>
</dbReference>
<dbReference type="RefSeq" id="WP_055464336.1">
    <property type="nucleotide sequence ID" value="NZ_CYHG01000014.1"/>
</dbReference>
<protein>
    <recommendedName>
        <fullName evidence="1">diguanylate cyclase</fullName>
        <ecNumber evidence="1">2.7.7.65</ecNumber>
    </recommendedName>
</protein>
<comment type="catalytic activity">
    <reaction evidence="2">
        <text>2 GTP = 3',3'-c-di-GMP + 2 diphosphate</text>
        <dbReference type="Rhea" id="RHEA:24898"/>
        <dbReference type="ChEBI" id="CHEBI:33019"/>
        <dbReference type="ChEBI" id="CHEBI:37565"/>
        <dbReference type="ChEBI" id="CHEBI:58805"/>
        <dbReference type="EC" id="2.7.7.65"/>
    </reaction>
</comment>
<dbReference type="InterPro" id="IPR050469">
    <property type="entry name" value="Diguanylate_Cyclase"/>
</dbReference>
<dbReference type="STRING" id="1137284.GCA_001418205_03314"/>
<dbReference type="PROSITE" id="PS50887">
    <property type="entry name" value="GGDEF"/>
    <property type="match status" value="1"/>
</dbReference>
<dbReference type="InterPro" id="IPR029787">
    <property type="entry name" value="Nucleotide_cyclase"/>
</dbReference>
<dbReference type="EC" id="2.7.7.65" evidence="1"/>
<dbReference type="PANTHER" id="PTHR45138">
    <property type="entry name" value="REGULATORY COMPONENTS OF SENSORY TRANSDUCTION SYSTEM"/>
    <property type="match status" value="1"/>
</dbReference>
<gene>
    <name evidence="5" type="ORF">Ga0061065_11443</name>
</gene>
<dbReference type="SUPFAM" id="SSF55073">
    <property type="entry name" value="Nucleotide cyclase"/>
    <property type="match status" value="1"/>
</dbReference>
<dbReference type="Pfam" id="PF00990">
    <property type="entry name" value="GGDEF"/>
    <property type="match status" value="1"/>
</dbReference>
<dbReference type="GO" id="GO:0052621">
    <property type="term" value="F:diguanylate cyclase activity"/>
    <property type="evidence" value="ECO:0007669"/>
    <property type="project" value="UniProtKB-EC"/>
</dbReference>
<name>A0A0K6IRP8_9GAMM</name>
<dbReference type="EMBL" id="CYHG01000014">
    <property type="protein sequence ID" value="CUB06002.1"/>
    <property type="molecule type" value="Genomic_DNA"/>
</dbReference>
<dbReference type="InterPro" id="IPR000160">
    <property type="entry name" value="GGDEF_dom"/>
</dbReference>
<organism evidence="5 6">
    <name type="scientific">Marinomonas fungiae</name>
    <dbReference type="NCBI Taxonomy" id="1137284"/>
    <lineage>
        <taxon>Bacteria</taxon>
        <taxon>Pseudomonadati</taxon>
        <taxon>Pseudomonadota</taxon>
        <taxon>Gammaproteobacteria</taxon>
        <taxon>Oceanospirillales</taxon>
        <taxon>Oceanospirillaceae</taxon>
        <taxon>Marinomonas</taxon>
    </lineage>
</organism>
<dbReference type="Proteomes" id="UP000182769">
    <property type="component" value="Unassembled WGS sequence"/>
</dbReference>
<evidence type="ECO:0000256" key="2">
    <source>
        <dbReference type="ARBA" id="ARBA00034247"/>
    </source>
</evidence>